<feature type="chain" id="PRO_5043932093" evidence="3">
    <location>
        <begin position="23"/>
        <end position="823"/>
    </location>
</feature>
<evidence type="ECO:0000256" key="2">
    <source>
        <dbReference type="SAM" id="Phobius"/>
    </source>
</evidence>
<feature type="signal peptide" evidence="3">
    <location>
        <begin position="1"/>
        <end position="22"/>
    </location>
</feature>
<accession>A0AAV2W1F5</accession>
<dbReference type="NCBIfam" id="TIGR04215">
    <property type="entry name" value="choice_anch_A"/>
    <property type="match status" value="1"/>
</dbReference>
<dbReference type="Pfam" id="PF12892">
    <property type="entry name" value="FctA"/>
    <property type="match status" value="1"/>
</dbReference>
<reference evidence="7 8" key="2">
    <citation type="submission" date="2015-01" db="EMBL/GenBank/DDBJ databases">
        <title>Genome sequence of a Bifidobacterium animalis strain.</title>
        <authorList>
            <person name="Bogovic-Matijasic B."/>
            <person name="Hacin B."/>
            <person name="Citar M."/>
            <person name="Svigelj K."/>
            <person name="Stempelj M."/>
            <person name="Rogelj I."/>
        </authorList>
    </citation>
    <scope>NUCLEOTIDE SEQUENCE [LARGE SCALE GENOMIC DNA]</scope>
    <source>
        <strain evidence="7 8">IM386</strain>
    </source>
</reference>
<dbReference type="InterPro" id="IPR055382">
    <property type="entry name" value="DUF7601"/>
</dbReference>
<feature type="domain" description="Streptococcal pilin isopeptide linkage" evidence="4">
    <location>
        <begin position="531"/>
        <end position="654"/>
    </location>
</feature>
<keyword evidence="2" id="KW-0812">Transmembrane</keyword>
<feature type="domain" description="Choice-of-anchor A" evidence="5">
    <location>
        <begin position="60"/>
        <end position="362"/>
    </location>
</feature>
<keyword evidence="3" id="KW-0732">Signal</keyword>
<evidence type="ECO:0000259" key="5">
    <source>
        <dbReference type="Pfam" id="PF20597"/>
    </source>
</evidence>
<comment type="caution">
    <text evidence="7">The sequence shown here is derived from an EMBL/GenBank/DDBJ whole genome shotgun (WGS) entry which is preliminary data.</text>
</comment>
<evidence type="ECO:0000256" key="3">
    <source>
        <dbReference type="SAM" id="SignalP"/>
    </source>
</evidence>
<name>A0AAV2W1F5_9BIFI</name>
<feature type="domain" description="DUF7601" evidence="6">
    <location>
        <begin position="662"/>
        <end position="778"/>
    </location>
</feature>
<keyword evidence="2" id="KW-1133">Transmembrane helix</keyword>
<evidence type="ECO:0000313" key="8">
    <source>
        <dbReference type="Proteomes" id="UP000035645"/>
    </source>
</evidence>
<dbReference type="Proteomes" id="UP000035645">
    <property type="component" value="Unassembled WGS sequence"/>
</dbReference>
<sequence length="823" mass="89274">MSCALLLTIMLAWGVGVPRVQADEGSAPADYGEIPQEFLTNAKFDNDVTTAGSPSMLDYILKHYNLFVEEETTAGHVVGPVVIGGDYHNQANVGQPGVYTHTAPTYVRGTWGRPESGVATNEQELPLYLGTNNFRGVTWADDWGNPISPGVPSKKPVLKDKTDDNTTVILPQLNYQTDRIYFTDEYLNFADVFAGIEEQAKSLVQNAVQHGVVVDVTHKAPHHRLEIVDGQEFLVLDAGHEYVLSDDLLNKYANNIILNIEGSDQDVPIEQIARTLICSTSNNPKTPTIDRYRVGNEVKKLQSAEKAVGLSLVFVYPNATNVSVDGGSIFGHIVAPHAHVQADVQYNGCILAKSATMTSEGHMWPYSSNRPLKPEPVPNSLSMQLGLKTLKGGELTWGRFQFALQEAQESSESSGRWQPAPDGKSFTGLNAQDGSIGFTVSLPSSSSETSLEHDLHYILSEMHGGEKNVTYDASSYLVTVRVSVPSGGKPIVIGYPQYQRLNADGSIDESASSPDGTFVNVEHKDVTVQPKFEKTVDGQDPMAQQRFVFELTAQNGDPMPNDEQGNERTSMTAVNEGRLIVFDAITYTSEMLGDDASKEFRYTVQETGIAEGTSGEFVLDSEPRAVVVTLSKDEDGILHVETTYEGETTFKNTTKTVPADVNLSLTKTVQGDAAPETGTLFTFHVRLSDSQGQAFSAEQLQSYTPFSPDSAVSVDVGSDDGGAYLIVKLPRDTCWTLESLPQGTRYAIEETDLPEGYSLVSLSPSTGVLKSSMEVIATNRFDRADVTVTLPETGGCTMAAPVALGLCVIALTVALFPVVIRRR</sequence>
<organism evidence="7 8">
    <name type="scientific">Bifidobacterium animalis subsp. animalis IM386</name>
    <dbReference type="NCBI Taxonomy" id="1402194"/>
    <lineage>
        <taxon>Bacteria</taxon>
        <taxon>Bacillati</taxon>
        <taxon>Actinomycetota</taxon>
        <taxon>Actinomycetes</taxon>
        <taxon>Bifidobacteriales</taxon>
        <taxon>Bifidobacteriaceae</taxon>
        <taxon>Bifidobacterium</taxon>
    </lineage>
</organism>
<gene>
    <name evidence="7" type="ORF">BANIM336_00392</name>
</gene>
<feature type="region of interest" description="Disordered" evidence="1">
    <location>
        <begin position="408"/>
        <end position="428"/>
    </location>
</feature>
<feature type="transmembrane region" description="Helical" evidence="2">
    <location>
        <begin position="798"/>
        <end position="820"/>
    </location>
</feature>
<dbReference type="InterPro" id="IPR022464">
    <property type="entry name" value="Strep_pil_isopept_link"/>
</dbReference>
<dbReference type="Pfam" id="PF24547">
    <property type="entry name" value="DUF7601"/>
    <property type="match status" value="1"/>
</dbReference>
<dbReference type="Gene3D" id="2.60.40.3050">
    <property type="match status" value="2"/>
</dbReference>
<dbReference type="AlphaFoldDB" id="A0AAV2W1F5"/>
<protein>
    <submittedName>
        <fullName evidence="7">Uncharacterized protein</fullName>
    </submittedName>
</protein>
<dbReference type="EMBL" id="CBUQ010000005">
    <property type="protein sequence ID" value="CDI67083.1"/>
    <property type="molecule type" value="Genomic_DNA"/>
</dbReference>
<dbReference type="Gene3D" id="2.60.40.1140">
    <property type="entry name" value="Collagen-binding surface protein Cna, B-type domain"/>
    <property type="match status" value="1"/>
</dbReference>
<dbReference type="InterPro" id="IPR038174">
    <property type="entry name" value="Strep_pil_link_sf"/>
</dbReference>
<proteinExistence type="predicted"/>
<evidence type="ECO:0000313" key="7">
    <source>
        <dbReference type="EMBL" id="CDI67083.1"/>
    </source>
</evidence>
<reference evidence="7 8" key="1">
    <citation type="submission" date="2013-10" db="EMBL/GenBank/DDBJ databases">
        <authorList>
            <person name="Manrique M."/>
        </authorList>
    </citation>
    <scope>NUCLEOTIDE SEQUENCE [LARGE SCALE GENOMIC DNA]</scope>
    <source>
        <strain evidence="7 8">IM386</strain>
    </source>
</reference>
<evidence type="ECO:0000259" key="4">
    <source>
        <dbReference type="Pfam" id="PF12892"/>
    </source>
</evidence>
<evidence type="ECO:0000256" key="1">
    <source>
        <dbReference type="SAM" id="MobiDB-lite"/>
    </source>
</evidence>
<evidence type="ECO:0000259" key="6">
    <source>
        <dbReference type="Pfam" id="PF24547"/>
    </source>
</evidence>
<keyword evidence="2" id="KW-0472">Membrane</keyword>
<dbReference type="Pfam" id="PF20597">
    <property type="entry name" value="pAdhesive_15"/>
    <property type="match status" value="1"/>
</dbReference>
<dbReference type="InterPro" id="IPR026588">
    <property type="entry name" value="Choice_anch_A"/>
</dbReference>